<evidence type="ECO:0000256" key="1">
    <source>
        <dbReference type="ARBA" id="ARBA00001966"/>
    </source>
</evidence>
<dbReference type="PROSITE" id="PS51918">
    <property type="entry name" value="RADICAL_SAM"/>
    <property type="match status" value="1"/>
</dbReference>
<dbReference type="RefSeq" id="WP_206723458.1">
    <property type="nucleotide sequence ID" value="NZ_CP071090.1"/>
</dbReference>
<protein>
    <submittedName>
        <fullName evidence="7">Radical SAM protein</fullName>
    </submittedName>
</protein>
<dbReference type="Pfam" id="PF04055">
    <property type="entry name" value="Radical_SAM"/>
    <property type="match status" value="1"/>
</dbReference>
<dbReference type="CDD" id="cd01335">
    <property type="entry name" value="Radical_SAM"/>
    <property type="match status" value="1"/>
</dbReference>
<evidence type="ECO:0000256" key="3">
    <source>
        <dbReference type="ARBA" id="ARBA00022723"/>
    </source>
</evidence>
<name>A0ABX7NSM1_9BACT</name>
<keyword evidence="3" id="KW-0479">Metal-binding</keyword>
<dbReference type="SFLD" id="SFLDG01067">
    <property type="entry name" value="SPASM/twitch_domain_containing"/>
    <property type="match status" value="1"/>
</dbReference>
<comment type="cofactor">
    <cofactor evidence="1">
        <name>[4Fe-4S] cluster</name>
        <dbReference type="ChEBI" id="CHEBI:49883"/>
    </cofactor>
</comment>
<reference evidence="7 8" key="1">
    <citation type="submission" date="2021-02" db="EMBL/GenBank/DDBJ databases">
        <title>De Novo genome assembly of isolated myxobacteria.</title>
        <authorList>
            <person name="Stevens D.C."/>
        </authorList>
    </citation>
    <scope>NUCLEOTIDE SEQUENCE [LARGE SCALE GENOMIC DNA]</scope>
    <source>
        <strain evidence="8">SCPEA02</strain>
    </source>
</reference>
<dbReference type="PANTHER" id="PTHR11228:SF7">
    <property type="entry name" value="PQQA PEPTIDE CYCLASE"/>
    <property type="match status" value="1"/>
</dbReference>
<organism evidence="7 8">
    <name type="scientific">Pyxidicoccus parkwayensis</name>
    <dbReference type="NCBI Taxonomy" id="2813578"/>
    <lineage>
        <taxon>Bacteria</taxon>
        <taxon>Pseudomonadati</taxon>
        <taxon>Myxococcota</taxon>
        <taxon>Myxococcia</taxon>
        <taxon>Myxococcales</taxon>
        <taxon>Cystobacterineae</taxon>
        <taxon>Myxococcaceae</taxon>
        <taxon>Pyxidicoccus</taxon>
    </lineage>
</organism>
<evidence type="ECO:0000256" key="4">
    <source>
        <dbReference type="ARBA" id="ARBA00023004"/>
    </source>
</evidence>
<keyword evidence="2" id="KW-0949">S-adenosyl-L-methionine</keyword>
<dbReference type="InterPro" id="IPR013785">
    <property type="entry name" value="Aldolase_TIM"/>
</dbReference>
<evidence type="ECO:0000256" key="2">
    <source>
        <dbReference type="ARBA" id="ARBA00022691"/>
    </source>
</evidence>
<dbReference type="PANTHER" id="PTHR11228">
    <property type="entry name" value="RADICAL SAM DOMAIN PROTEIN"/>
    <property type="match status" value="1"/>
</dbReference>
<proteinExistence type="predicted"/>
<keyword evidence="8" id="KW-1185">Reference proteome</keyword>
<dbReference type="EMBL" id="CP071090">
    <property type="protein sequence ID" value="QSQ21881.1"/>
    <property type="molecule type" value="Genomic_DNA"/>
</dbReference>
<dbReference type="SUPFAM" id="SSF102114">
    <property type="entry name" value="Radical SAM enzymes"/>
    <property type="match status" value="1"/>
</dbReference>
<dbReference type="SFLD" id="SFLDS00029">
    <property type="entry name" value="Radical_SAM"/>
    <property type="match status" value="1"/>
</dbReference>
<evidence type="ECO:0000313" key="8">
    <source>
        <dbReference type="Proteomes" id="UP000662747"/>
    </source>
</evidence>
<dbReference type="InterPro" id="IPR050377">
    <property type="entry name" value="Radical_SAM_PqqE_MftC-like"/>
</dbReference>
<dbReference type="InterPro" id="IPR007197">
    <property type="entry name" value="rSAM"/>
</dbReference>
<keyword evidence="5" id="KW-0411">Iron-sulfur</keyword>
<keyword evidence="4" id="KW-0408">Iron</keyword>
<gene>
    <name evidence="7" type="ORF">JY651_43165</name>
</gene>
<dbReference type="Proteomes" id="UP000662747">
    <property type="component" value="Chromosome"/>
</dbReference>
<evidence type="ECO:0000259" key="6">
    <source>
        <dbReference type="PROSITE" id="PS51918"/>
    </source>
</evidence>
<evidence type="ECO:0000313" key="7">
    <source>
        <dbReference type="EMBL" id="QSQ21881.1"/>
    </source>
</evidence>
<accession>A0ABX7NSM1</accession>
<feature type="domain" description="Radical SAM core" evidence="6">
    <location>
        <begin position="13"/>
        <end position="230"/>
    </location>
</feature>
<dbReference type="InterPro" id="IPR058240">
    <property type="entry name" value="rSAM_sf"/>
</dbReference>
<evidence type="ECO:0000256" key="5">
    <source>
        <dbReference type="ARBA" id="ARBA00023014"/>
    </source>
</evidence>
<sequence length="295" mass="33434">MSAAKPLPSLVPWEHCRALTCSVLPVRLACNLRCPFCFSRSSISALKHETSDLLHLDVASYYRNARERGATRLVITGGGEPLLRPETVLHLVREGRRFFDEVALFTNGTFLTRALAEQLADAGLSYVCWSRHAVDDADNRALMGKQAPLRADFLDAAKPLKVRATCVMARGHVDSREDAWRYIQALSPLGVREFTFKHTYVAYAQSVFRESPADRWAREHQVEEDVFEGQGQVVGRLPWGPVIRRFEEVQVCYYREPTPQWEQENGLCRSLNLLSDGSVYASLEDSRSLLYRLSD</sequence>
<dbReference type="Gene3D" id="3.20.20.70">
    <property type="entry name" value="Aldolase class I"/>
    <property type="match status" value="1"/>
</dbReference>